<dbReference type="Proteomes" id="UP000198211">
    <property type="component" value="Unassembled WGS sequence"/>
</dbReference>
<dbReference type="AlphaFoldDB" id="A0A225VWL9"/>
<feature type="region of interest" description="Disordered" evidence="1">
    <location>
        <begin position="36"/>
        <end position="56"/>
    </location>
</feature>
<proteinExistence type="predicted"/>
<sequence>MSLMAGDLMLSMTSSRADGFDLNSFLDSVQPGAAVPASTACSPPPETISARVEEPASSPEALSHLEVLHGGSPTSYTKVVRARKFPGKLLFSISRQRQRGHIVPFGDSSYRHLRCWLLREHPMPRAFFLGRLAKHDYTVPVDQPANLGHTALIDYTVTMVSVEVGKMLHQNTRS</sequence>
<reference evidence="3" key="1">
    <citation type="submission" date="2017-03" db="EMBL/GenBank/DDBJ databases">
        <title>Phytopthora megakarya and P. palmivora, two closely related causual agents of cacao black pod achieved similar genome size and gene model numbers by different mechanisms.</title>
        <authorList>
            <person name="Ali S."/>
            <person name="Shao J."/>
            <person name="Larry D.J."/>
            <person name="Kronmiller B."/>
            <person name="Shen D."/>
            <person name="Strem M.D."/>
            <person name="Melnick R.L."/>
            <person name="Guiltinan M.J."/>
            <person name="Tyler B.M."/>
            <person name="Meinhardt L.W."/>
            <person name="Bailey B.A."/>
        </authorList>
    </citation>
    <scope>NUCLEOTIDE SEQUENCE [LARGE SCALE GENOMIC DNA]</scope>
    <source>
        <strain evidence="3">zdho120</strain>
    </source>
</reference>
<protein>
    <submittedName>
        <fullName evidence="2">Uncharacterized protein</fullName>
    </submittedName>
</protein>
<comment type="caution">
    <text evidence="2">The sequence shown here is derived from an EMBL/GenBank/DDBJ whole genome shotgun (WGS) entry which is preliminary data.</text>
</comment>
<evidence type="ECO:0000313" key="3">
    <source>
        <dbReference type="Proteomes" id="UP000198211"/>
    </source>
</evidence>
<keyword evidence="3" id="KW-1185">Reference proteome</keyword>
<gene>
    <name evidence="2" type="ORF">PHMEG_00017931</name>
</gene>
<dbReference type="EMBL" id="NBNE01002814">
    <property type="protein sequence ID" value="OWZ09379.1"/>
    <property type="molecule type" value="Genomic_DNA"/>
</dbReference>
<name>A0A225VWL9_9STRA</name>
<evidence type="ECO:0000313" key="2">
    <source>
        <dbReference type="EMBL" id="OWZ09379.1"/>
    </source>
</evidence>
<evidence type="ECO:0000256" key="1">
    <source>
        <dbReference type="SAM" id="MobiDB-lite"/>
    </source>
</evidence>
<organism evidence="2 3">
    <name type="scientific">Phytophthora megakarya</name>
    <dbReference type="NCBI Taxonomy" id="4795"/>
    <lineage>
        <taxon>Eukaryota</taxon>
        <taxon>Sar</taxon>
        <taxon>Stramenopiles</taxon>
        <taxon>Oomycota</taxon>
        <taxon>Peronosporomycetes</taxon>
        <taxon>Peronosporales</taxon>
        <taxon>Peronosporaceae</taxon>
        <taxon>Phytophthora</taxon>
    </lineage>
</organism>
<accession>A0A225VWL9</accession>